<protein>
    <submittedName>
        <fullName evidence="1">23012_t:CDS:1</fullName>
    </submittedName>
</protein>
<keyword evidence="2" id="KW-1185">Reference proteome</keyword>
<sequence length="165" mass="18233">YQTLTSYVGIASVGSEIFPTIDHILSEYLTLQILSAECIEIAQCLYFNAILVDQTMIGLDSDNDNIDIVFANNDTNQAQNQITPTIPINPRPLTILCSVALSNKYAAARYSKFGEIWAIKADPKPNDTKPSLRKHLVSRTLVVVVVKLGTIVQDIRKKVIDISVV</sequence>
<feature type="non-terminal residue" evidence="1">
    <location>
        <position position="165"/>
    </location>
</feature>
<evidence type="ECO:0000313" key="1">
    <source>
        <dbReference type="EMBL" id="CAG8676319.1"/>
    </source>
</evidence>
<reference evidence="1" key="1">
    <citation type="submission" date="2021-06" db="EMBL/GenBank/DDBJ databases">
        <authorList>
            <person name="Kallberg Y."/>
            <person name="Tangrot J."/>
            <person name="Rosling A."/>
        </authorList>
    </citation>
    <scope>NUCLEOTIDE SEQUENCE</scope>
    <source>
        <strain evidence="1">MA461A</strain>
    </source>
</reference>
<feature type="non-terminal residue" evidence="1">
    <location>
        <position position="1"/>
    </location>
</feature>
<proteinExistence type="predicted"/>
<gene>
    <name evidence="1" type="ORF">RPERSI_LOCUS8906</name>
</gene>
<accession>A0ACA9NTE0</accession>
<comment type="caution">
    <text evidence="1">The sequence shown here is derived from an EMBL/GenBank/DDBJ whole genome shotgun (WGS) entry which is preliminary data.</text>
</comment>
<evidence type="ECO:0000313" key="2">
    <source>
        <dbReference type="Proteomes" id="UP000789920"/>
    </source>
</evidence>
<dbReference type="EMBL" id="CAJVQC010016412">
    <property type="protein sequence ID" value="CAG8676319.1"/>
    <property type="molecule type" value="Genomic_DNA"/>
</dbReference>
<dbReference type="Proteomes" id="UP000789920">
    <property type="component" value="Unassembled WGS sequence"/>
</dbReference>
<organism evidence="1 2">
    <name type="scientific">Racocetra persica</name>
    <dbReference type="NCBI Taxonomy" id="160502"/>
    <lineage>
        <taxon>Eukaryota</taxon>
        <taxon>Fungi</taxon>
        <taxon>Fungi incertae sedis</taxon>
        <taxon>Mucoromycota</taxon>
        <taxon>Glomeromycotina</taxon>
        <taxon>Glomeromycetes</taxon>
        <taxon>Diversisporales</taxon>
        <taxon>Gigasporaceae</taxon>
        <taxon>Racocetra</taxon>
    </lineage>
</organism>
<name>A0ACA9NTE0_9GLOM</name>